<evidence type="ECO:0000256" key="12">
    <source>
        <dbReference type="ARBA" id="ARBA00023242"/>
    </source>
</evidence>
<evidence type="ECO:0000256" key="14">
    <source>
        <dbReference type="ARBA" id="ARBA00048017"/>
    </source>
</evidence>
<feature type="region of interest" description="Disordered" evidence="16">
    <location>
        <begin position="1115"/>
        <end position="1145"/>
    </location>
</feature>
<dbReference type="Gene3D" id="1.10.246.20">
    <property type="entry name" value="Coactivator CBP, KIX domain"/>
    <property type="match status" value="1"/>
</dbReference>
<dbReference type="InterPro" id="IPR035898">
    <property type="entry name" value="TAZ_dom_sf"/>
</dbReference>
<dbReference type="GO" id="GO:0000123">
    <property type="term" value="C:histone acetyltransferase complex"/>
    <property type="evidence" value="ECO:0007669"/>
    <property type="project" value="TreeGrafter"/>
</dbReference>
<keyword evidence="7" id="KW-0862">Zinc</keyword>
<dbReference type="InterPro" id="IPR036529">
    <property type="entry name" value="KIX_dom_sf"/>
</dbReference>
<dbReference type="InterPro" id="IPR043145">
    <property type="entry name" value="Znf_ZZ_sf"/>
</dbReference>
<evidence type="ECO:0000256" key="5">
    <source>
        <dbReference type="ARBA" id="ARBA00022723"/>
    </source>
</evidence>
<dbReference type="InterPro" id="IPR031162">
    <property type="entry name" value="CBP_P300_HAT"/>
</dbReference>
<feature type="domain" description="ZZ-type" evidence="18">
    <location>
        <begin position="1168"/>
        <end position="1232"/>
    </location>
</feature>
<dbReference type="GO" id="GO:0045944">
    <property type="term" value="P:positive regulation of transcription by RNA polymerase II"/>
    <property type="evidence" value="ECO:0007669"/>
    <property type="project" value="TreeGrafter"/>
</dbReference>
<dbReference type="EMBL" id="HBHM01000273">
    <property type="protein sequence ID" value="CAD9720929.1"/>
    <property type="molecule type" value="Transcribed_RNA"/>
</dbReference>
<evidence type="ECO:0000256" key="13">
    <source>
        <dbReference type="ARBA" id="ARBA00023315"/>
    </source>
</evidence>
<keyword evidence="4" id="KW-0808">Transferase</keyword>
<feature type="region of interest" description="Disordered" evidence="16">
    <location>
        <begin position="626"/>
        <end position="656"/>
    </location>
</feature>
<evidence type="ECO:0000256" key="16">
    <source>
        <dbReference type="SAM" id="MobiDB-lite"/>
    </source>
</evidence>
<feature type="compositionally biased region" description="Low complexity" evidence="16">
    <location>
        <begin position="260"/>
        <end position="275"/>
    </location>
</feature>
<dbReference type="SUPFAM" id="SSF57933">
    <property type="entry name" value="TAZ domain"/>
    <property type="match status" value="2"/>
</dbReference>
<dbReference type="SMART" id="SM00551">
    <property type="entry name" value="ZnF_TAZ"/>
    <property type="match status" value="2"/>
</dbReference>
<sequence length="1460" mass="162882">MNGARPDSFQGQVPVPSGGSRGNYPVPGPPGPPVSGPHAQAQAQAQAQAHAHAQAQAHAHAQAQAHAAQAHAAHMRAAHGAAGPAQHQPRLGWHSPLDYPHRRELINNIIRLFQHRRPNIATEWQKKLPDFVRRLESALYQSAHSLEEYMDVNNLEQRLQSVARRMMSRARPPGSLSGANGQPVSGAPRVHPGAGGRAQGQGGSNPSHAQMQAMYGGRVPGGHPSGMGMGDPQMRMPPHHSMPMAGHQMQARSMPMAMRQQQTPQGASQPPSSGAGSQGGKGVDMSQGMMPMHSMPPGAHYGHHPVSGGHHPQGVPNPQHHMQMHQQGRQDPSQIVKAEEMSGGRGPGMQMPGSGGIPSTGPVMSNGAPVLMRNASFPGTPSSSGQMLSTSGPMQRVTINGMAPGQLPGHSSHMRASSSAGMPQQGMPYHQMAVSGAYHQKPEMGQMMRPPHAMTSAGMAPPSVSMPPSHGSQPRPDQHRLYIMKQIRWLLFLRHAHKCTEPEGKCSAGEHCVVARKLWQHIWKCTDPQCQYPRCVASRELLKHHQKCVDPRCPVCGPVRNHIENQRNRQLAAEQYRLCHKSAGSSTQGHKLQQMPPAGAMMGPYHGNTKPVVMMPPAVPPKRENMFDGGAPPSKRVKGEQKVKAEYQRKKVKDEKAKNSQGTSLLECFSPQQIRNHMKSLKVETSAPQAPGKAVATEVSKAVEKSECCTACGGHNLLFEPPPLYCLNCTNRIKKGQIYWYAMVDINKHSVCSTCYKDHIKDSLVVDGKTVPKTKLKKKKNEEKLLEPWVQCDYCDAWIHQVCALYNKVRDDGGSGQYACPNCLVKKMEKGEIKQITARPQAMLEAKDLARTKLSDFLEARLSKCLANERQVRATALGKKPAEVPTAEGLTIRIVNANDKLFSTLPSLYKHFEKDGITGEMKYRSKILLMFQKVDGVDVCLFCMYVQEYGHDCPNPNTRRTYLSYLDSVRYFKPEGITAYGGDKNGRGDSLRTVVYQEIIMGYLQYLKDRGFTSMYIWACPPLAGDDYIFYVHPQRQKTPKSDRLREWYLRMLRKAKDEGIVEKTSNLCDLFFEGGKDHRVDPCRALDLPYFEGDYIPGALEDYLTKIYEEREDEKKASGKKSKKTFKGSSSRGKSKRTAMSESVDTQVMSRLGDQIKNMKEDFIMVHLQPSCSYCRKYILAPEKRFTCDTCPNFELCERCYKDDCGLDERSKHPTGSLAVHKFKESIGPQVKDTSDPDPTMECEIFDTRQSFLSLCQGNRYQFDTFRRAKHSSMMVLYHLHNPAAPAFTSSCNACNREIQPGQGYRCTVCPDYDVCVNCKQAPGFKHEHPLKKQSAQADARMSRVSEEERRARQEQLRKTMELLVHASSCQDKNCPHPSCFKVKMLFQHSLTCSTKATGGCTYCRRMWALLQLHAKSCTTPNCPVPRCRDLKQYRRYAQAQAEKRRRMHYHQMMQANRQ</sequence>
<feature type="region of interest" description="Disordered" evidence="16">
    <location>
        <begin position="451"/>
        <end position="476"/>
    </location>
</feature>
<keyword evidence="8" id="KW-0156">Chromatin regulator</keyword>
<feature type="region of interest" description="Disordered" evidence="16">
    <location>
        <begin position="167"/>
        <end position="334"/>
    </location>
</feature>
<keyword evidence="11" id="KW-0804">Transcription</keyword>
<dbReference type="InterPro" id="IPR000433">
    <property type="entry name" value="Znf_ZZ"/>
</dbReference>
<dbReference type="Gene3D" id="3.30.40.10">
    <property type="entry name" value="Zinc/RING finger domain, C3HC4 (zinc finger)"/>
    <property type="match status" value="1"/>
</dbReference>
<evidence type="ECO:0000256" key="11">
    <source>
        <dbReference type="ARBA" id="ARBA00023163"/>
    </source>
</evidence>
<keyword evidence="6 15" id="KW-0863">Zinc-finger</keyword>
<comment type="catalytic activity">
    <reaction evidence="14">
        <text>L-lysyl-[protein] + acetyl-CoA = N(6)-acetyl-L-lysyl-[protein] + CoA + H(+)</text>
        <dbReference type="Rhea" id="RHEA:45948"/>
        <dbReference type="Rhea" id="RHEA-COMP:9752"/>
        <dbReference type="Rhea" id="RHEA-COMP:10731"/>
        <dbReference type="ChEBI" id="CHEBI:15378"/>
        <dbReference type="ChEBI" id="CHEBI:29969"/>
        <dbReference type="ChEBI" id="CHEBI:57287"/>
        <dbReference type="ChEBI" id="CHEBI:57288"/>
        <dbReference type="ChEBI" id="CHEBI:61930"/>
        <dbReference type="EC" id="2.3.1.48"/>
    </reaction>
</comment>
<dbReference type="SUPFAM" id="SSF57903">
    <property type="entry name" value="FYVE/PHD zinc finger"/>
    <property type="match status" value="1"/>
</dbReference>
<evidence type="ECO:0000259" key="18">
    <source>
        <dbReference type="PROSITE" id="PS50135"/>
    </source>
</evidence>
<keyword evidence="12" id="KW-0539">Nucleus</keyword>
<dbReference type="InterPro" id="IPR013083">
    <property type="entry name" value="Znf_RING/FYVE/PHD"/>
</dbReference>
<evidence type="ECO:0000256" key="4">
    <source>
        <dbReference type="ARBA" id="ARBA00022679"/>
    </source>
</evidence>
<keyword evidence="5" id="KW-0479">Metal-binding</keyword>
<feature type="domain" description="CBP/p300-type HAT" evidence="19">
    <location>
        <begin position="843"/>
        <end position="1286"/>
    </location>
</feature>
<dbReference type="SUPFAM" id="SSF57850">
    <property type="entry name" value="RING/U-box"/>
    <property type="match status" value="2"/>
</dbReference>
<evidence type="ECO:0000259" key="19">
    <source>
        <dbReference type="PROSITE" id="PS51727"/>
    </source>
</evidence>
<dbReference type="GO" id="GO:0008270">
    <property type="term" value="F:zinc ion binding"/>
    <property type="evidence" value="ECO:0007669"/>
    <property type="project" value="UniProtKB-KW"/>
</dbReference>
<dbReference type="Pfam" id="PF00569">
    <property type="entry name" value="ZZ"/>
    <property type="match status" value="1"/>
</dbReference>
<dbReference type="PANTHER" id="PTHR13808">
    <property type="entry name" value="CBP/P300-RELATED"/>
    <property type="match status" value="1"/>
</dbReference>
<keyword evidence="9" id="KW-0805">Transcription regulation</keyword>
<evidence type="ECO:0000256" key="8">
    <source>
        <dbReference type="ARBA" id="ARBA00022853"/>
    </source>
</evidence>
<dbReference type="Pfam" id="PF02135">
    <property type="entry name" value="zf-TAZ"/>
    <property type="match status" value="2"/>
</dbReference>
<dbReference type="SMART" id="SM01250">
    <property type="entry name" value="KAT11"/>
    <property type="match status" value="1"/>
</dbReference>
<evidence type="ECO:0000259" key="17">
    <source>
        <dbReference type="PROSITE" id="PS50134"/>
    </source>
</evidence>
<dbReference type="PROSITE" id="PS50134">
    <property type="entry name" value="ZF_TAZ"/>
    <property type="match status" value="2"/>
</dbReference>
<dbReference type="Gene3D" id="3.30.60.90">
    <property type="match status" value="2"/>
</dbReference>
<dbReference type="Pfam" id="PF08214">
    <property type="entry name" value="HAT_KAT11"/>
    <property type="match status" value="1"/>
</dbReference>
<feature type="compositionally biased region" description="Basic and acidic residues" evidence="16">
    <location>
        <begin position="637"/>
        <end position="656"/>
    </location>
</feature>
<feature type="compositionally biased region" description="Pro residues" evidence="16">
    <location>
        <begin position="26"/>
        <end position="35"/>
    </location>
</feature>
<keyword evidence="10" id="KW-0010">Activator</keyword>
<comment type="function">
    <text evidence="1">Acetyltransferase enzyme. Acetylates histones, giving a specific tag for transcriptional activation.</text>
</comment>
<reference evidence="20" key="1">
    <citation type="submission" date="2021-01" db="EMBL/GenBank/DDBJ databases">
        <authorList>
            <person name="Corre E."/>
            <person name="Pelletier E."/>
            <person name="Niang G."/>
            <person name="Scheremetjew M."/>
            <person name="Finn R."/>
            <person name="Kale V."/>
            <person name="Holt S."/>
            <person name="Cochrane G."/>
            <person name="Meng A."/>
            <person name="Brown T."/>
            <person name="Cohen L."/>
        </authorList>
    </citation>
    <scope>NUCLEOTIDE SEQUENCE</scope>
    <source>
        <strain evidence="20">RCC2335</strain>
    </source>
</reference>
<dbReference type="InterPro" id="IPR013178">
    <property type="entry name" value="Histone_AcTrfase_Rtt109/CBP"/>
</dbReference>
<dbReference type="Gene3D" id="1.20.1020.10">
    <property type="entry name" value="TAZ domain"/>
    <property type="match status" value="2"/>
</dbReference>
<protein>
    <recommendedName>
        <fullName evidence="3">histone acetyltransferase</fullName>
        <ecNumber evidence="3">2.3.1.48</ecNumber>
    </recommendedName>
</protein>
<evidence type="ECO:0000256" key="10">
    <source>
        <dbReference type="ARBA" id="ARBA00023159"/>
    </source>
</evidence>
<dbReference type="PROSITE" id="PS50135">
    <property type="entry name" value="ZF_ZZ_2"/>
    <property type="match status" value="2"/>
</dbReference>
<feature type="compositionally biased region" description="Low complexity" evidence="16">
    <location>
        <begin position="78"/>
        <end position="88"/>
    </location>
</feature>
<feature type="domain" description="TAZ-type" evidence="17">
    <location>
        <begin position="1347"/>
        <end position="1432"/>
    </location>
</feature>
<keyword evidence="13" id="KW-0012">Acyltransferase</keyword>
<feature type="compositionally biased region" description="Gly residues" evidence="16">
    <location>
        <begin position="193"/>
        <end position="203"/>
    </location>
</feature>
<dbReference type="PROSITE" id="PS51727">
    <property type="entry name" value="CBP_P300_HAT"/>
    <property type="match status" value="1"/>
</dbReference>
<evidence type="ECO:0000256" key="7">
    <source>
        <dbReference type="ARBA" id="ARBA00022833"/>
    </source>
</evidence>
<proteinExistence type="predicted"/>
<evidence type="ECO:0000256" key="1">
    <source>
        <dbReference type="ARBA" id="ARBA00002581"/>
    </source>
</evidence>
<dbReference type="Pfam" id="PF00628">
    <property type="entry name" value="PHD"/>
    <property type="match status" value="1"/>
</dbReference>
<feature type="compositionally biased region" description="Gly residues" evidence="16">
    <location>
        <begin position="218"/>
        <end position="229"/>
    </location>
</feature>
<evidence type="ECO:0000256" key="2">
    <source>
        <dbReference type="ARBA" id="ARBA00004123"/>
    </source>
</evidence>
<name>A0A7S2X2S5_9CHLO</name>
<evidence type="ECO:0000256" key="9">
    <source>
        <dbReference type="ARBA" id="ARBA00023015"/>
    </source>
</evidence>
<dbReference type="GO" id="GO:0004402">
    <property type="term" value="F:histone acetyltransferase activity"/>
    <property type="evidence" value="ECO:0007669"/>
    <property type="project" value="InterPro"/>
</dbReference>
<dbReference type="PROSITE" id="PS01357">
    <property type="entry name" value="ZF_ZZ_1"/>
    <property type="match status" value="1"/>
</dbReference>
<dbReference type="GO" id="GO:0031490">
    <property type="term" value="F:chromatin DNA binding"/>
    <property type="evidence" value="ECO:0007669"/>
    <property type="project" value="TreeGrafter"/>
</dbReference>
<evidence type="ECO:0000256" key="15">
    <source>
        <dbReference type="PROSITE-ProRule" id="PRU00228"/>
    </source>
</evidence>
<dbReference type="GO" id="GO:0005667">
    <property type="term" value="C:transcription regulator complex"/>
    <property type="evidence" value="ECO:0007669"/>
    <property type="project" value="TreeGrafter"/>
</dbReference>
<dbReference type="PANTHER" id="PTHR13808:SF1">
    <property type="entry name" value="HISTONE ACETYLTRANSFERASE"/>
    <property type="match status" value="1"/>
</dbReference>
<organism evidence="20">
    <name type="scientific">Chloropicon roscoffensis</name>
    <dbReference type="NCBI Taxonomy" id="1461544"/>
    <lineage>
        <taxon>Eukaryota</taxon>
        <taxon>Viridiplantae</taxon>
        <taxon>Chlorophyta</taxon>
        <taxon>Chloropicophyceae</taxon>
        <taxon>Chloropicales</taxon>
        <taxon>Chloropicaceae</taxon>
        <taxon>Chloropicon</taxon>
    </lineage>
</organism>
<comment type="subcellular location">
    <subcellularLocation>
        <location evidence="2">Nucleus</location>
    </subcellularLocation>
</comment>
<gene>
    <name evidence="20" type="ORF">CROS1312_LOCUS195</name>
</gene>
<evidence type="ECO:0000256" key="6">
    <source>
        <dbReference type="ARBA" id="ARBA00022771"/>
    </source>
</evidence>
<dbReference type="InterPro" id="IPR011011">
    <property type="entry name" value="Znf_FYVE_PHD"/>
</dbReference>
<accession>A0A7S2X2S5</accession>
<evidence type="ECO:0000313" key="20">
    <source>
        <dbReference type="EMBL" id="CAD9720929.1"/>
    </source>
</evidence>
<dbReference type="InterPro" id="IPR019787">
    <property type="entry name" value="Znf_PHD-finger"/>
</dbReference>
<feature type="domain" description="TAZ-type" evidence="17">
    <location>
        <begin position="476"/>
        <end position="559"/>
    </location>
</feature>
<dbReference type="InterPro" id="IPR000197">
    <property type="entry name" value="Znf_TAZ"/>
</dbReference>
<feature type="compositionally biased region" description="Low complexity" evidence="16">
    <location>
        <begin position="36"/>
        <end position="72"/>
    </location>
</feature>
<dbReference type="SMART" id="SM00249">
    <property type="entry name" value="PHD"/>
    <property type="match status" value="1"/>
</dbReference>
<dbReference type="GO" id="GO:0003713">
    <property type="term" value="F:transcription coactivator activity"/>
    <property type="evidence" value="ECO:0007669"/>
    <property type="project" value="TreeGrafter"/>
</dbReference>
<dbReference type="InterPro" id="IPR001965">
    <property type="entry name" value="Znf_PHD"/>
</dbReference>
<feature type="region of interest" description="Disordered" evidence="16">
    <location>
        <begin position="1"/>
        <end position="95"/>
    </location>
</feature>
<dbReference type="EC" id="2.3.1.48" evidence="3"/>
<feature type="domain" description="ZZ-type" evidence="18">
    <location>
        <begin position="1288"/>
        <end position="1340"/>
    </location>
</feature>
<dbReference type="SMART" id="SM00291">
    <property type="entry name" value="ZnF_ZZ"/>
    <property type="match status" value="2"/>
</dbReference>
<dbReference type="GO" id="GO:0005634">
    <property type="term" value="C:nucleus"/>
    <property type="evidence" value="ECO:0007669"/>
    <property type="project" value="UniProtKB-SubCell"/>
</dbReference>
<evidence type="ECO:0000256" key="3">
    <source>
        <dbReference type="ARBA" id="ARBA00013184"/>
    </source>
</evidence>